<dbReference type="GO" id="GO:0022857">
    <property type="term" value="F:transmembrane transporter activity"/>
    <property type="evidence" value="ECO:0007669"/>
    <property type="project" value="InterPro"/>
</dbReference>
<evidence type="ECO:0000256" key="4">
    <source>
        <dbReference type="ARBA" id="ARBA00023136"/>
    </source>
</evidence>
<dbReference type="CDD" id="cd06174">
    <property type="entry name" value="MFS"/>
    <property type="match status" value="1"/>
</dbReference>
<dbReference type="PRINTS" id="PR01035">
    <property type="entry name" value="TCRTETA"/>
</dbReference>
<keyword evidence="2 5" id="KW-0812">Transmembrane</keyword>
<evidence type="ECO:0000313" key="10">
    <source>
        <dbReference type="EMBL" id="QCQ77487.1"/>
    </source>
</evidence>
<dbReference type="Gene3D" id="1.20.1250.20">
    <property type="entry name" value="MFS general substrate transporter like domains"/>
    <property type="match status" value="2"/>
</dbReference>
<reference evidence="8 13" key="4">
    <citation type="submission" date="2014-04" db="EMBL/GenBank/DDBJ databases">
        <title>Transcriptional profiles of Haloferax mediterranei on the basis of nitrogen availability.</title>
        <authorList>
            <person name="Bautista V."/>
        </authorList>
    </citation>
    <scope>NUCLEOTIDE SEQUENCE [LARGE SCALE GENOMIC DNA]</scope>
    <source>
        <strain evidence="8">ATCC 33500</strain>
        <strain evidence="13">ATCC 33500 / DSM 1411 / JCM 8866 / NBRC 14739 / NCIMB 2177 / R-4</strain>
        <plasmid evidence="8">HMPLAS3</plasmid>
        <plasmid evidence="13">Plasmid HMPLAS3</plasmid>
    </source>
</reference>
<feature type="transmembrane region" description="Helical" evidence="5">
    <location>
        <begin position="313"/>
        <end position="334"/>
    </location>
</feature>
<dbReference type="Proteomes" id="UP000299011">
    <property type="component" value="Plasmid pHME132"/>
</dbReference>
<reference evidence="9 12" key="3">
    <citation type="journal article" date="2014" name="PLoS Genet.">
        <title>Phylogenetically driven sequencing of extremely halophilic archaea reveals strategies for static and dynamic osmo-response.</title>
        <authorList>
            <person name="Becker E.A."/>
            <person name="Seitzer P.M."/>
            <person name="Tritt A."/>
            <person name="Larsen D."/>
            <person name="Krusor M."/>
            <person name="Yao A.I."/>
            <person name="Wu D."/>
            <person name="Madern D."/>
            <person name="Eisen J.A."/>
            <person name="Darling A.E."/>
            <person name="Facciotti M.T."/>
        </authorList>
    </citation>
    <scope>NUCLEOTIDE SEQUENCE [LARGE SCALE GENOMIC DNA]</scope>
    <source>
        <strain evidence="9">ATCC 33500</strain>
        <strain evidence="12">ATCC 33500 / DSM 1411 / JCM 8866 / NBRC 14739 / NCIMB 2177 / R-4</strain>
    </source>
</reference>
<feature type="transmembrane region" description="Helical" evidence="5">
    <location>
        <begin position="169"/>
        <end position="186"/>
    </location>
</feature>
<dbReference type="Pfam" id="PF07690">
    <property type="entry name" value="MFS_1"/>
    <property type="match status" value="2"/>
</dbReference>
<evidence type="ECO:0000259" key="6">
    <source>
        <dbReference type="PROSITE" id="PS50850"/>
    </source>
</evidence>
<dbReference type="InterPro" id="IPR011701">
    <property type="entry name" value="MFS"/>
</dbReference>
<keyword evidence="3 5" id="KW-1133">Transmembrane helix</keyword>
<sequence>MGGVRYRWVVLLVAFLVHLTSISLIWQAVSPLKKAMATDLGVPWADVAVVLAAIAFGLVFTQLPGGALGDKYPIRYVVGLGAVLAGVATAIRFAVPTLTGQIAVSIVATVGMGIVNPNLIKVVTEWFPSDQLGLGQGVLMAGNTLGIGVAFALSGGIVLTAVGSWQRVFLLYGGITVAAGVLWLVFVRSPREEERPTNVETGMPLRSGEGVPFRESVSSVLRSPSTPYALALIGLAYWSVLGSLAVLPEWADAQAYTVPEYMLGTSPFASTMGALFLPPLSDRYTRRLGLVLGILGLSFGIIILAFAPLLPVFLIGLLVSGFFGGGLAAMFYILPGELADIDPNHVGTMSGILLSLGQVGSVVGSIVGAQTLARYGLEVSVFVVAVPSLIGLLLFTRLHLDGRGQADPSGGAVPSTD</sequence>
<dbReference type="EMBL" id="CP001869">
    <property type="protein sequence ID" value="AFK20719.1"/>
    <property type="molecule type" value="Genomic_DNA"/>
</dbReference>
<dbReference type="PANTHER" id="PTHR11662">
    <property type="entry name" value="SOLUTE CARRIER FAMILY 17"/>
    <property type="match status" value="1"/>
</dbReference>
<feature type="transmembrane region" description="Helical" evidence="5">
    <location>
        <begin position="102"/>
        <end position="120"/>
    </location>
</feature>
<dbReference type="PROSITE" id="PS50850">
    <property type="entry name" value="MFS"/>
    <property type="match status" value="1"/>
</dbReference>
<geneLocation type="plasmid" evidence="7 11">
    <name>pHM100</name>
</geneLocation>
<dbReference type="Proteomes" id="UP000011603">
    <property type="component" value="Unassembled WGS sequence"/>
</dbReference>
<geneLocation type="plasmid" evidence="8 13">
    <name>HMPLAS3</name>
</geneLocation>
<dbReference type="PATRIC" id="fig|523841.21.peg.3395"/>
<evidence type="ECO:0000313" key="14">
    <source>
        <dbReference type="Proteomes" id="UP000299011"/>
    </source>
</evidence>
<feature type="transmembrane region" description="Helical" evidence="5">
    <location>
        <begin position="346"/>
        <end position="369"/>
    </location>
</feature>
<evidence type="ECO:0000256" key="1">
    <source>
        <dbReference type="ARBA" id="ARBA00004141"/>
    </source>
</evidence>
<evidence type="ECO:0000313" key="8">
    <source>
        <dbReference type="EMBL" id="AHZ24025.1"/>
    </source>
</evidence>
<keyword evidence="12" id="KW-1185">Reference proteome</keyword>
<gene>
    <name evidence="7" type="ordered locus">HFX_4024</name>
    <name evidence="8" type="ORF">BM92_19685</name>
    <name evidence="9" type="ORF">C439_16883</name>
    <name evidence="10" type="ORF">E6P09_18970</name>
</gene>
<reference evidence="7" key="5">
    <citation type="submission" date="2014-05" db="EMBL/GenBank/DDBJ databases">
        <authorList>
            <person name="Wang L."/>
            <person name="Yang H."/>
            <person name="Xiang H."/>
        </authorList>
    </citation>
    <scope>NUCLEOTIDE SEQUENCE</scope>
    <source>
        <strain evidence="7">CGMCC 1.2087</strain>
        <plasmid evidence="7">pHM100</plasmid>
    </source>
</reference>
<feature type="transmembrane region" description="Helical" evidence="5">
    <location>
        <begin position="140"/>
        <end position="162"/>
    </location>
</feature>
<dbReference type="KEGG" id="hme:HFX_4024"/>
<dbReference type="OrthoDB" id="350902at2157"/>
<evidence type="ECO:0000313" key="12">
    <source>
        <dbReference type="Proteomes" id="UP000011603"/>
    </source>
</evidence>
<dbReference type="InterPro" id="IPR001958">
    <property type="entry name" value="Tet-R_TetA/multi-R_MdtG-like"/>
</dbReference>
<dbReference type="Proteomes" id="UP000006469">
    <property type="component" value="Plasmid pHM100"/>
</dbReference>
<feature type="transmembrane region" description="Helical" evidence="5">
    <location>
        <begin position="73"/>
        <end position="95"/>
    </location>
</feature>
<name>I3R909_HALMT</name>
<reference evidence="7 11" key="2">
    <citation type="journal article" date="2012" name="J. Bacteriol.">
        <title>Complete genome sequence of the metabolically versatile halophilic archaeon Haloferax mediterranei, a poly(3-hydroxybutyrate-co-3-hydroxyvalerate) producer.</title>
        <authorList>
            <person name="Han J."/>
            <person name="Zhang F."/>
            <person name="Hou J."/>
            <person name="Liu X."/>
            <person name="Li M."/>
            <person name="Liu H."/>
            <person name="Cai L."/>
            <person name="Zhang B."/>
            <person name="Chen Y."/>
            <person name="Zhou J."/>
            <person name="Hu S."/>
            <person name="Xiang H."/>
        </authorList>
    </citation>
    <scope>NUCLEOTIDE SEQUENCE [LARGE SCALE GENOMIC DNA]</scope>
    <source>
        <strain evidence="11">ATCC 33500 / DSM 1411 / JCM 8866 / NBRC 14739 / NCIMB 2177 / R-4</strain>
        <strain evidence="7">CGMCC 1.2087</strain>
        <plasmid evidence="11">pHM100</plasmid>
    </source>
</reference>
<dbReference type="SUPFAM" id="SSF103473">
    <property type="entry name" value="MFS general substrate transporter"/>
    <property type="match status" value="1"/>
</dbReference>
<dbReference type="InterPro" id="IPR050382">
    <property type="entry name" value="MFS_Na/Anion_cotransporter"/>
</dbReference>
<feature type="transmembrane region" description="Helical" evidence="5">
    <location>
        <begin position="228"/>
        <end position="247"/>
    </location>
</feature>
<reference evidence="10 14" key="6">
    <citation type="submission" date="2019-04" db="EMBL/GenBank/DDBJ databases">
        <title>Methylomes of two halophilic Archaea, Haloarcula marismortui and Haloferax mediterranei.</title>
        <authorList>
            <person name="DasSarma S."/>
            <person name="DasSarma P."/>
            <person name="DasSarma S."/>
            <person name="Fomenkov A."/>
            <person name="Vincze T."/>
            <person name="Anton B.P."/>
            <person name="Roberts R.J."/>
        </authorList>
    </citation>
    <scope>NUCLEOTIDE SEQUENCE [LARGE SCALE GENOMIC DNA]</scope>
    <source>
        <strain evidence="10">ATCC 33500</strain>
        <strain evidence="14">ATCC 33500 / DSM 1411 / JCM 8866 / NBRC 14739 / NCIMB 2177 / R-4</strain>
        <plasmid evidence="10 14">pHME132</plasmid>
    </source>
</reference>
<dbReference type="AlphaFoldDB" id="I3R909"/>
<proteinExistence type="predicted"/>
<evidence type="ECO:0000313" key="11">
    <source>
        <dbReference type="Proteomes" id="UP000006469"/>
    </source>
</evidence>
<keyword evidence="4 5" id="KW-0472">Membrane</keyword>
<evidence type="ECO:0000256" key="2">
    <source>
        <dbReference type="ARBA" id="ARBA00022692"/>
    </source>
</evidence>
<dbReference type="Proteomes" id="UP000027075">
    <property type="component" value="Plasmid HMPLAS3"/>
</dbReference>
<evidence type="ECO:0000256" key="5">
    <source>
        <dbReference type="SAM" id="Phobius"/>
    </source>
</evidence>
<geneLocation type="plasmid" evidence="10 14">
    <name>pHME132</name>
</geneLocation>
<dbReference type="EMBL" id="AOLO01000014">
    <property type="protein sequence ID" value="ELZ97611.1"/>
    <property type="molecule type" value="Genomic_DNA"/>
</dbReference>
<dbReference type="EMBL" id="CP007552">
    <property type="protein sequence ID" value="AHZ24025.1"/>
    <property type="molecule type" value="Genomic_DNA"/>
</dbReference>
<feature type="transmembrane region" description="Helical" evidence="5">
    <location>
        <begin position="6"/>
        <end position="29"/>
    </location>
</feature>
<feature type="transmembrane region" description="Helical" evidence="5">
    <location>
        <begin position="288"/>
        <end position="307"/>
    </location>
</feature>
<evidence type="ECO:0000256" key="3">
    <source>
        <dbReference type="ARBA" id="ARBA00022989"/>
    </source>
</evidence>
<dbReference type="PANTHER" id="PTHR11662:SF399">
    <property type="entry name" value="FI19708P1-RELATED"/>
    <property type="match status" value="1"/>
</dbReference>
<dbReference type="InterPro" id="IPR020846">
    <property type="entry name" value="MFS_dom"/>
</dbReference>
<dbReference type="GO" id="GO:0016020">
    <property type="term" value="C:membrane"/>
    <property type="evidence" value="ECO:0007669"/>
    <property type="project" value="UniProtKB-SubCell"/>
</dbReference>
<dbReference type="InterPro" id="IPR036259">
    <property type="entry name" value="MFS_trans_sf"/>
</dbReference>
<dbReference type="EMBL" id="CP039142">
    <property type="protein sequence ID" value="QCQ77487.1"/>
    <property type="molecule type" value="Genomic_DNA"/>
</dbReference>
<feature type="domain" description="Major facilitator superfamily (MFS) profile" evidence="6">
    <location>
        <begin position="7"/>
        <end position="403"/>
    </location>
</feature>
<evidence type="ECO:0000313" key="13">
    <source>
        <dbReference type="Proteomes" id="UP000027075"/>
    </source>
</evidence>
<keyword evidence="7" id="KW-0614">Plasmid</keyword>
<protein>
    <submittedName>
        <fullName evidence="10">MFS transporter</fullName>
    </submittedName>
    <submittedName>
        <fullName evidence="7">Sugar phosphate permease</fullName>
    </submittedName>
</protein>
<accession>I3R909</accession>
<reference evidence="7" key="1">
    <citation type="journal article" date="2012" name="Appl. Environ. Microbiol.">
        <title>Identification of the haloarchaeal phasin (PhaP) that functions in polyhydroxyalkanoate accumulation and granule formation in Haloferax mediterranei.</title>
        <authorList>
            <person name="Cai S."/>
            <person name="Cai L."/>
            <person name="Liu H."/>
            <person name="Liu X."/>
            <person name="Han J."/>
            <person name="Zhou J."/>
            <person name="Xiang H."/>
        </authorList>
    </citation>
    <scope>NUCLEOTIDE SEQUENCE</scope>
    <source>
        <strain evidence="7">CGMCC 1.2087</strain>
    </source>
</reference>
<feature type="transmembrane region" description="Helical" evidence="5">
    <location>
        <begin position="41"/>
        <end position="61"/>
    </location>
</feature>
<comment type="subcellular location">
    <subcellularLocation>
        <location evidence="1">Membrane</location>
        <topology evidence="1">Multi-pass membrane protein</topology>
    </subcellularLocation>
</comment>
<evidence type="ECO:0000313" key="9">
    <source>
        <dbReference type="EMBL" id="ELZ97611.1"/>
    </source>
</evidence>
<dbReference type="HOGENOM" id="CLU_646567_0_0_2"/>
<organism evidence="7 11">
    <name type="scientific">Haloferax mediterranei (strain ATCC 33500 / DSM 1411 / JCM 8866 / NBRC 14739 / NCIMB 2177 / R-4)</name>
    <name type="common">Halobacterium mediterranei</name>
    <dbReference type="NCBI Taxonomy" id="523841"/>
    <lineage>
        <taxon>Archaea</taxon>
        <taxon>Methanobacteriati</taxon>
        <taxon>Methanobacteriota</taxon>
        <taxon>Stenosarchaea group</taxon>
        <taxon>Halobacteria</taxon>
        <taxon>Halobacteriales</taxon>
        <taxon>Haloferacaceae</taxon>
        <taxon>Haloferax</taxon>
    </lineage>
</organism>
<evidence type="ECO:0000313" key="7">
    <source>
        <dbReference type="EMBL" id="AFK20719.1"/>
    </source>
</evidence>
<feature type="transmembrane region" description="Helical" evidence="5">
    <location>
        <begin position="375"/>
        <end position="395"/>
    </location>
</feature>